<sequence length="773" mass="88383">MQGLWSRVAPTQSACRCVSCLSTSATGITSRTATAASKRRLRIGNSVTALYTSIFAAAALADAQAKDKRRHEWAEKIAAVKEEVNELVDEEHRLLEALQARRLRTLSHAALQKRSFTTLRSIPTARSGQSLQRNPPSRWVHAAQDLDHEVHNEFIHNPDPEEPSVFLQKDEFEQTSRDLRGMIEDDGDFDDDTSPIENAFFLEDVEIPKWLSDDSVRQKAIRKLALKQLAIRLLLRESVAHNYAGIPMKYSADFEVPQLNFAELLTELNNIRRRIRLLKTNQGAFFDDLAKELRVRSVKELQIERDRLDDEASRDVSLFLRDKMSLQELLLRLANNLLQSSDPDRPYCMKLMILTFTKSMQNDLTELVLRTLLPHRFPLNSSLIISILTYFKKAKNLQGFDAFLRMLRGEGYPVDMGRLGYYKRMVVNGVEITVPPVASANPVIYTTLITAALRFNQPDRADAWLQAGRQHGVTDDFSTLYAYLKYYARRSDWRNGLYTLRRSLAFLTCSTLHSLRHVERLIAHMVQLCDWCGKWELSDAMIKAAIDSGFDWSTAIKNQQDINLAQDPRIDVWQKKVDEKTIEKRSKPVWEKTFAFADLFVEQLDDLIISEEKDPATRWQSMVALHSREVLSAMLAGPLHKYKDAKPTDPAPQRILSPDDANFVEHVDSGRLEEYAISTTNAQKMQQEEINNLRSEVQQLKNIVSQLHRTVIQKPSSTPFRDGRRAGRQDFSTVASISDAMDPPEGKRFNLRFISDPQNSRKVVERESDAPAE</sequence>
<proteinExistence type="predicted"/>
<dbReference type="VEuPathDB" id="FungiDB:CDV56_102808"/>
<dbReference type="GeneID" id="38124782"/>
<dbReference type="Gene3D" id="1.25.40.10">
    <property type="entry name" value="Tetratricopeptide repeat domain"/>
    <property type="match status" value="1"/>
</dbReference>
<dbReference type="AlphaFoldDB" id="A0A397HVQ0"/>
<dbReference type="EMBL" id="NKHU02000021">
    <property type="protein sequence ID" value="RHZ64690.1"/>
    <property type="molecule type" value="Genomic_DNA"/>
</dbReference>
<evidence type="ECO:0000256" key="1">
    <source>
        <dbReference type="SAM" id="Coils"/>
    </source>
</evidence>
<dbReference type="InterPro" id="IPR011990">
    <property type="entry name" value="TPR-like_helical_dom_sf"/>
</dbReference>
<feature type="region of interest" description="Disordered" evidence="2">
    <location>
        <begin position="715"/>
        <end position="773"/>
    </location>
</feature>
<dbReference type="OrthoDB" id="185373at2759"/>
<gene>
    <name evidence="3" type="ORF">CDV56_102808</name>
</gene>
<reference evidence="3" key="1">
    <citation type="submission" date="2018-08" db="EMBL/GenBank/DDBJ databases">
        <title>Draft genome sequence of azole-resistant Aspergillus thermomutatus (Neosartorya pseudofischeri) strain HMR AF 39, isolated from a human nasal aspirate.</title>
        <authorList>
            <person name="Parent-Michaud M."/>
            <person name="Dufresne P.J."/>
            <person name="Fournier E."/>
            <person name="Martineau C."/>
            <person name="Moreira S."/>
            <person name="Perkins V."/>
            <person name="De Repentigny L."/>
            <person name="Dufresne S.F."/>
        </authorList>
    </citation>
    <scope>NUCLEOTIDE SEQUENCE [LARGE SCALE GENOMIC DNA]</scope>
    <source>
        <strain evidence="3">HMR AF 39</strain>
    </source>
</reference>
<protein>
    <submittedName>
        <fullName evidence="3">Uncharacterized protein</fullName>
    </submittedName>
</protein>
<dbReference type="Proteomes" id="UP000215305">
    <property type="component" value="Unassembled WGS sequence"/>
</dbReference>
<dbReference type="RefSeq" id="XP_026617585.1">
    <property type="nucleotide sequence ID" value="XM_026756427.1"/>
</dbReference>
<evidence type="ECO:0000256" key="2">
    <source>
        <dbReference type="SAM" id="MobiDB-lite"/>
    </source>
</evidence>
<feature type="coiled-coil region" evidence="1">
    <location>
        <begin position="70"/>
        <end position="101"/>
    </location>
</feature>
<organism evidence="3 4">
    <name type="scientific">Aspergillus thermomutatus</name>
    <name type="common">Neosartorya pseudofischeri</name>
    <dbReference type="NCBI Taxonomy" id="41047"/>
    <lineage>
        <taxon>Eukaryota</taxon>
        <taxon>Fungi</taxon>
        <taxon>Dikarya</taxon>
        <taxon>Ascomycota</taxon>
        <taxon>Pezizomycotina</taxon>
        <taxon>Eurotiomycetes</taxon>
        <taxon>Eurotiomycetidae</taxon>
        <taxon>Eurotiales</taxon>
        <taxon>Aspergillaceae</taxon>
        <taxon>Aspergillus</taxon>
        <taxon>Aspergillus subgen. Fumigati</taxon>
    </lineage>
</organism>
<feature type="compositionally biased region" description="Basic and acidic residues" evidence="2">
    <location>
        <begin position="762"/>
        <end position="773"/>
    </location>
</feature>
<name>A0A397HVQ0_ASPTH</name>
<keyword evidence="1" id="KW-0175">Coiled coil</keyword>
<dbReference type="STRING" id="41047.A0A397HVQ0"/>
<feature type="coiled-coil region" evidence="1">
    <location>
        <begin position="683"/>
        <end position="710"/>
    </location>
</feature>
<keyword evidence="4" id="KW-1185">Reference proteome</keyword>
<evidence type="ECO:0000313" key="4">
    <source>
        <dbReference type="Proteomes" id="UP000215305"/>
    </source>
</evidence>
<evidence type="ECO:0000313" key="3">
    <source>
        <dbReference type="EMBL" id="RHZ64690.1"/>
    </source>
</evidence>
<accession>A0A397HVQ0</accession>
<comment type="caution">
    <text evidence="3">The sequence shown here is derived from an EMBL/GenBank/DDBJ whole genome shotgun (WGS) entry which is preliminary data.</text>
</comment>